<dbReference type="EMBL" id="JBHTIM010000001">
    <property type="protein sequence ID" value="MFD0781619.1"/>
    <property type="molecule type" value="Genomic_DNA"/>
</dbReference>
<organism evidence="3 4">
    <name type="scientific">Microbacterium koreense</name>
    <dbReference type="NCBI Taxonomy" id="323761"/>
    <lineage>
        <taxon>Bacteria</taxon>
        <taxon>Bacillati</taxon>
        <taxon>Actinomycetota</taxon>
        <taxon>Actinomycetes</taxon>
        <taxon>Micrococcales</taxon>
        <taxon>Microbacteriaceae</taxon>
        <taxon>Microbacterium</taxon>
    </lineage>
</organism>
<dbReference type="InterPro" id="IPR048716">
    <property type="entry name" value="Phosphatase-like_N"/>
</dbReference>
<dbReference type="SMART" id="SM00418">
    <property type="entry name" value="HTH_ARSR"/>
    <property type="match status" value="1"/>
</dbReference>
<dbReference type="InterPro" id="IPR011991">
    <property type="entry name" value="ArsR-like_HTH"/>
</dbReference>
<evidence type="ECO:0000313" key="3">
    <source>
        <dbReference type="EMBL" id="MFD0781619.1"/>
    </source>
</evidence>
<dbReference type="SUPFAM" id="SSF52788">
    <property type="entry name" value="Phosphotyrosine protein phosphatases I"/>
    <property type="match status" value="1"/>
</dbReference>
<name>A0ABW2ZTH3_9MICO</name>
<dbReference type="Proteomes" id="UP001597042">
    <property type="component" value="Unassembled WGS sequence"/>
</dbReference>
<accession>A0ABW2ZTH3</accession>
<dbReference type="PANTHER" id="PTHR43428:SF1">
    <property type="entry name" value="ARSENATE REDUCTASE"/>
    <property type="match status" value="1"/>
</dbReference>
<dbReference type="Gene3D" id="1.10.10.10">
    <property type="entry name" value="Winged helix-like DNA-binding domain superfamily/Winged helix DNA-binding domain"/>
    <property type="match status" value="1"/>
</dbReference>
<dbReference type="InterPro" id="IPR001845">
    <property type="entry name" value="HTH_ArsR_DNA-bd_dom"/>
</dbReference>
<gene>
    <name evidence="3" type="ORF">ACFQZV_09985</name>
</gene>
<dbReference type="SUPFAM" id="SSF46785">
    <property type="entry name" value="Winged helix' DNA-binding domain"/>
    <property type="match status" value="1"/>
</dbReference>
<evidence type="ECO:0000313" key="4">
    <source>
        <dbReference type="Proteomes" id="UP001597042"/>
    </source>
</evidence>
<dbReference type="PANTHER" id="PTHR43428">
    <property type="entry name" value="ARSENATE REDUCTASE"/>
    <property type="match status" value="1"/>
</dbReference>
<dbReference type="RefSeq" id="WP_378749097.1">
    <property type="nucleotide sequence ID" value="NZ_JBHSSV010000001.1"/>
</dbReference>
<evidence type="ECO:0000259" key="2">
    <source>
        <dbReference type="PROSITE" id="PS50987"/>
    </source>
</evidence>
<dbReference type="InterPro" id="IPR036196">
    <property type="entry name" value="Ptyr_pPase_sf"/>
</dbReference>
<feature type="domain" description="HTH arsR-type" evidence="2">
    <location>
        <begin position="1"/>
        <end position="95"/>
    </location>
</feature>
<dbReference type="NCBIfam" id="NF033788">
    <property type="entry name" value="HTH_metalloreg"/>
    <property type="match status" value="1"/>
</dbReference>
<evidence type="ECO:0000256" key="1">
    <source>
        <dbReference type="ARBA" id="ARBA00022849"/>
    </source>
</evidence>
<reference evidence="4" key="1">
    <citation type="journal article" date="2019" name="Int. J. Syst. Evol. Microbiol.">
        <title>The Global Catalogue of Microorganisms (GCM) 10K type strain sequencing project: providing services to taxonomists for standard genome sequencing and annotation.</title>
        <authorList>
            <consortium name="The Broad Institute Genomics Platform"/>
            <consortium name="The Broad Institute Genome Sequencing Center for Infectious Disease"/>
            <person name="Wu L."/>
            <person name="Ma J."/>
        </authorList>
    </citation>
    <scope>NUCLEOTIDE SEQUENCE [LARGE SCALE GENOMIC DNA]</scope>
    <source>
        <strain evidence="4">CCUG 50754</strain>
    </source>
</reference>
<dbReference type="InterPro" id="IPR023485">
    <property type="entry name" value="Ptyr_pPase"/>
</dbReference>
<dbReference type="Gene3D" id="1.10.8.1060">
    <property type="entry name" value="Corynebacterium glutamicum thioredoxin-dependent arsenate reductase, N-terminal domain"/>
    <property type="match status" value="1"/>
</dbReference>
<dbReference type="InterPro" id="IPR036390">
    <property type="entry name" value="WH_DNA-bd_sf"/>
</dbReference>
<dbReference type="SMART" id="SM00226">
    <property type="entry name" value="LMWPc"/>
    <property type="match status" value="1"/>
</dbReference>
<dbReference type="InterPro" id="IPR036388">
    <property type="entry name" value="WH-like_DNA-bd_sf"/>
</dbReference>
<proteinExistence type="predicted"/>
<dbReference type="PRINTS" id="PR00778">
    <property type="entry name" value="HTHARSR"/>
</dbReference>
<protein>
    <submittedName>
        <fullName evidence="3">Metalloregulator ArsR/SmtB family transcription factor</fullName>
    </submittedName>
</protein>
<dbReference type="Pfam" id="PF12840">
    <property type="entry name" value="HTH_20"/>
    <property type="match status" value="1"/>
</dbReference>
<dbReference type="Pfam" id="PF01451">
    <property type="entry name" value="LMWPc"/>
    <property type="match status" value="1"/>
</dbReference>
<keyword evidence="4" id="KW-1185">Reference proteome</keyword>
<dbReference type="CDD" id="cd00090">
    <property type="entry name" value="HTH_ARSR"/>
    <property type="match status" value="1"/>
</dbReference>
<dbReference type="PROSITE" id="PS50987">
    <property type="entry name" value="HTH_ARSR_2"/>
    <property type="match status" value="1"/>
</dbReference>
<comment type="caution">
    <text evidence="3">The sequence shown here is derived from an EMBL/GenBank/DDBJ whole genome shotgun (WGS) entry which is preliminary data.</text>
</comment>
<sequence length="303" mass="32950">MDNDGAATSALRVAADPTRTRILQIIDAAPGGRERVGELAARLGLRQPTVSHHMAALHSGGLVERQREGRRVWYSVHPEARDRLRVLLDAPAAAYEPDWDRVIDGLVERYRGTFGRETISDQVAQSRTLLAERGLTTLLASRAAALAAERLDDIARAADHADGAPTVLFVCVRNAGRSQMAAGLMRQLAGGRVRVRTAGSSPANSVQSDVVSVLDEIGVGLRDEFPKPLTDDAVRAADVVVTMGCGDACPVYPGRRYLDWELEDPATLGVDDIRTVRDDIDRRVRRLLVELGVTVDEKDPRPL</sequence>
<dbReference type="Gene3D" id="3.40.50.2300">
    <property type="match status" value="1"/>
</dbReference>
<keyword evidence="1" id="KW-0059">Arsenical resistance</keyword>
<dbReference type="Pfam" id="PF21234">
    <property type="entry name" value="Phosphatase-like_N"/>
    <property type="match status" value="1"/>
</dbReference>